<proteinExistence type="predicted"/>
<dbReference type="InParanoid" id="B9TN97"/>
<dbReference type="EMBL" id="EQ991713">
    <property type="protein sequence ID" value="EEF22667.1"/>
    <property type="molecule type" value="Genomic_DNA"/>
</dbReference>
<evidence type="ECO:0000313" key="2">
    <source>
        <dbReference type="Proteomes" id="UP000008311"/>
    </source>
</evidence>
<dbReference type="Gene3D" id="3.30.450.40">
    <property type="match status" value="1"/>
</dbReference>
<accession>B9TN97</accession>
<protein>
    <submittedName>
        <fullName evidence="1">Uncharacterized protein</fullName>
    </submittedName>
</protein>
<dbReference type="AlphaFoldDB" id="B9TN97"/>
<name>B9TN97_RICCO</name>
<dbReference type="InterPro" id="IPR029016">
    <property type="entry name" value="GAF-like_dom_sf"/>
</dbReference>
<organism evidence="1 2">
    <name type="scientific">Ricinus communis</name>
    <name type="common">Castor bean</name>
    <dbReference type="NCBI Taxonomy" id="3988"/>
    <lineage>
        <taxon>Eukaryota</taxon>
        <taxon>Viridiplantae</taxon>
        <taxon>Streptophyta</taxon>
        <taxon>Embryophyta</taxon>
        <taxon>Tracheophyta</taxon>
        <taxon>Spermatophyta</taxon>
        <taxon>Magnoliopsida</taxon>
        <taxon>eudicotyledons</taxon>
        <taxon>Gunneridae</taxon>
        <taxon>Pentapetalae</taxon>
        <taxon>rosids</taxon>
        <taxon>fabids</taxon>
        <taxon>Malpighiales</taxon>
        <taxon>Euphorbiaceae</taxon>
        <taxon>Acalyphoideae</taxon>
        <taxon>Acalypheae</taxon>
        <taxon>Ricinus</taxon>
    </lineage>
</organism>
<evidence type="ECO:0000313" key="1">
    <source>
        <dbReference type="EMBL" id="EEF22667.1"/>
    </source>
</evidence>
<dbReference type="SUPFAM" id="SSF55781">
    <property type="entry name" value="GAF domain-like"/>
    <property type="match status" value="1"/>
</dbReference>
<gene>
    <name evidence="1" type="ORF">RCOM_2046460</name>
</gene>
<reference evidence="2" key="1">
    <citation type="journal article" date="2010" name="Nat. Biotechnol.">
        <title>Draft genome sequence of the oilseed species Ricinus communis.</title>
        <authorList>
            <person name="Chan A.P."/>
            <person name="Crabtree J."/>
            <person name="Zhao Q."/>
            <person name="Lorenzi H."/>
            <person name="Orvis J."/>
            <person name="Puiu D."/>
            <person name="Melake-Berhan A."/>
            <person name="Jones K.M."/>
            <person name="Redman J."/>
            <person name="Chen G."/>
            <person name="Cahoon E.B."/>
            <person name="Gedil M."/>
            <person name="Stanke M."/>
            <person name="Haas B.J."/>
            <person name="Wortman J.R."/>
            <person name="Fraser-Liggett C.M."/>
            <person name="Ravel J."/>
            <person name="Rabinowicz P.D."/>
        </authorList>
    </citation>
    <scope>NUCLEOTIDE SEQUENCE [LARGE SCALE GENOMIC DNA]</scope>
    <source>
        <strain evidence="2">cv. Hale</strain>
    </source>
</reference>
<keyword evidence="2" id="KW-1185">Reference proteome</keyword>
<sequence length="121" mass="12866">MMLADVALPDILHAAVLLIEQHFPDVSCAMLLLDKEGQHLRRAASAKLPAAYAKAIDGLELGTCGVAALTEGRVIAEDIMNWPLPMDCAPAGPCQFYRAAVVYWGCWPCIASNGIARTGTA</sequence>
<dbReference type="Proteomes" id="UP000008311">
    <property type="component" value="Unassembled WGS sequence"/>
</dbReference>